<reference evidence="2 3" key="1">
    <citation type="submission" date="2022-04" db="EMBL/GenBank/DDBJ databases">
        <title>Genome sequence of C. roseum typestrain.</title>
        <authorList>
            <person name="Poehlein A."/>
            <person name="Schoch T."/>
            <person name="Duerre P."/>
            <person name="Daniel R."/>
        </authorList>
    </citation>
    <scope>NUCLEOTIDE SEQUENCE [LARGE SCALE GENOMIC DNA]</scope>
    <source>
        <strain evidence="2 3">DSM 7320</strain>
    </source>
</reference>
<dbReference type="InterPro" id="IPR007421">
    <property type="entry name" value="Schlafen_AlbA_2_dom"/>
</dbReference>
<dbReference type="InterPro" id="IPR038475">
    <property type="entry name" value="RecG_C_sf"/>
</dbReference>
<evidence type="ECO:0000313" key="3">
    <source>
        <dbReference type="Proteomes" id="UP000190951"/>
    </source>
</evidence>
<protein>
    <recommendedName>
        <fullName evidence="1">Schlafen AlbA-2 domain-containing protein</fullName>
    </recommendedName>
</protein>
<accession>A0A1S8L9P6</accession>
<feature type="domain" description="Schlafen AlbA-2" evidence="1">
    <location>
        <begin position="14"/>
        <end position="124"/>
    </location>
</feature>
<dbReference type="PANTHER" id="PTHR30595">
    <property type="entry name" value="GLPR-RELATED TRANSCRIPTIONAL REPRESSOR"/>
    <property type="match status" value="1"/>
</dbReference>
<dbReference type="Gene3D" id="3.30.950.30">
    <property type="entry name" value="Schlafen, AAA domain"/>
    <property type="match status" value="1"/>
</dbReference>
<keyword evidence="3" id="KW-1185">Reference proteome</keyword>
<dbReference type="STRING" id="84029.CROST_14990"/>
<dbReference type="RefSeq" id="WP_077836245.1">
    <property type="nucleotide sequence ID" value="NZ_CP096983.1"/>
</dbReference>
<name>A0A1S8L9P6_9CLOT</name>
<dbReference type="Pfam" id="PF13749">
    <property type="entry name" value="HATPase_c_4"/>
    <property type="match status" value="1"/>
</dbReference>
<dbReference type="Gene3D" id="3.30.565.60">
    <property type="match status" value="1"/>
</dbReference>
<evidence type="ECO:0000313" key="2">
    <source>
        <dbReference type="EMBL" id="URZ09996.1"/>
    </source>
</evidence>
<evidence type="ECO:0000259" key="1">
    <source>
        <dbReference type="Pfam" id="PF04326"/>
    </source>
</evidence>
<dbReference type="Pfam" id="PF04326">
    <property type="entry name" value="SLFN_AlbA_2"/>
    <property type="match status" value="1"/>
</dbReference>
<gene>
    <name evidence="2" type="ORF">CROST_007040</name>
</gene>
<dbReference type="EMBL" id="CP096983">
    <property type="protein sequence ID" value="URZ09996.1"/>
    <property type="molecule type" value="Genomic_DNA"/>
</dbReference>
<sequence>MNKTELMEIIKNGENAYIEFKEENIKPKNLAEEFVAFSNSEGGTVLIGVSDDGNIVGVSDENIEEKIMNICRNNCIPNIIPTYEEINIDEMKVVVVNITKGISKPYYTTDNKYYIRVGTTKRIATREELMRLFEANGSIHFDISPVLNTSIKDLNMDVIRDYFFKYNTFDLYEEDKETVKRILINADILKEENNQVVCSVGGLLIFGNRPENKLPQNGISFAHFNGNEITDELIDKKVILGRLQDIAEQALVILRNNIKSPSKIKELKRDEKEEYPSIVLREAIVNSLVHRNYSIQGSKIRIFMFNDRIEIHSPGKLPNTVTIEKMKIGVSYARNPFLVKYMENMRYIDQLGRGIPMIMKSMKDLGAKEPLLYEIGEEFVIKIYTSGGLGGAH</sequence>
<proteinExistence type="predicted"/>
<dbReference type="AlphaFoldDB" id="A0A1S8L9P6"/>
<organism evidence="2 3">
    <name type="scientific">Clostridium felsineum</name>
    <dbReference type="NCBI Taxonomy" id="36839"/>
    <lineage>
        <taxon>Bacteria</taxon>
        <taxon>Bacillati</taxon>
        <taxon>Bacillota</taxon>
        <taxon>Clostridia</taxon>
        <taxon>Eubacteriales</taxon>
        <taxon>Clostridiaceae</taxon>
        <taxon>Clostridium</taxon>
    </lineage>
</organism>
<dbReference type="InterPro" id="IPR038461">
    <property type="entry name" value="Schlafen_AlbA_2_dom_sf"/>
</dbReference>
<dbReference type="Proteomes" id="UP000190951">
    <property type="component" value="Chromosome"/>
</dbReference>
<dbReference type="KEGG" id="crw:CROST_007040"/>
<dbReference type="PANTHER" id="PTHR30595:SF6">
    <property type="entry name" value="SCHLAFEN ALBA-2 DOMAIN-CONTAINING PROTEIN"/>
    <property type="match status" value="1"/>
</dbReference>